<proteinExistence type="predicted"/>
<dbReference type="InterPro" id="IPR011990">
    <property type="entry name" value="TPR-like_helical_dom_sf"/>
</dbReference>
<sequence>MGSDLYLEKLDEDIAHGQAALMFSSPGGSERANQLNSLASLFLQRFWHCNSVSDLQYAAQSHSAAVQLLLRSHGHRSTCISGHVIQLLSYVKGERTNEKPRSLMDLADQARERYRRRGHPDDLETAIRLRKRLLCVVPPSNMFRPVIIDLVASDVNERYLRTESLMDLEEVVDLNRQALHSAPHDRSLSLQNLGTSLHTRFEIKRDTKDITEAIQVHREALSLRPAPHEWRDHTLMDLGDALKARFEQLGNYTDIDEAIHLYREALALRNPGHPERGRSLGKLGQTIRTRFKQSQNQDAIEEAVSLLRQARALHSPVPS</sequence>
<accession>A0A8H6XEF4</accession>
<name>A0A8H6XEF4_9AGAR</name>
<dbReference type="AlphaFoldDB" id="A0A8H6XEF4"/>
<comment type="caution">
    <text evidence="1">The sequence shown here is derived from an EMBL/GenBank/DDBJ whole genome shotgun (WGS) entry which is preliminary data.</text>
</comment>
<dbReference type="SUPFAM" id="SSF48452">
    <property type="entry name" value="TPR-like"/>
    <property type="match status" value="1"/>
</dbReference>
<reference evidence="1" key="1">
    <citation type="submission" date="2020-05" db="EMBL/GenBank/DDBJ databases">
        <title>Mycena genomes resolve the evolution of fungal bioluminescence.</title>
        <authorList>
            <person name="Tsai I.J."/>
        </authorList>
    </citation>
    <scope>NUCLEOTIDE SEQUENCE</scope>
    <source>
        <strain evidence="1">CCC161011</strain>
    </source>
</reference>
<organism evidence="1 2">
    <name type="scientific">Mycena venus</name>
    <dbReference type="NCBI Taxonomy" id="2733690"/>
    <lineage>
        <taxon>Eukaryota</taxon>
        <taxon>Fungi</taxon>
        <taxon>Dikarya</taxon>
        <taxon>Basidiomycota</taxon>
        <taxon>Agaricomycotina</taxon>
        <taxon>Agaricomycetes</taxon>
        <taxon>Agaricomycetidae</taxon>
        <taxon>Agaricales</taxon>
        <taxon>Marasmiineae</taxon>
        <taxon>Mycenaceae</taxon>
        <taxon>Mycena</taxon>
    </lineage>
</organism>
<keyword evidence="2" id="KW-1185">Reference proteome</keyword>
<gene>
    <name evidence="1" type="ORF">MVEN_01983000</name>
</gene>
<dbReference type="Proteomes" id="UP000620124">
    <property type="component" value="Unassembled WGS sequence"/>
</dbReference>
<dbReference type="EMBL" id="JACAZI010000020">
    <property type="protein sequence ID" value="KAF7339066.1"/>
    <property type="molecule type" value="Genomic_DNA"/>
</dbReference>
<evidence type="ECO:0008006" key="3">
    <source>
        <dbReference type="Google" id="ProtNLM"/>
    </source>
</evidence>
<protein>
    <recommendedName>
        <fullName evidence="3">TPR-like protein</fullName>
    </recommendedName>
</protein>
<dbReference type="OrthoDB" id="3217196at2759"/>
<evidence type="ECO:0000313" key="1">
    <source>
        <dbReference type="EMBL" id="KAF7339066.1"/>
    </source>
</evidence>
<dbReference type="Gene3D" id="1.25.40.10">
    <property type="entry name" value="Tetratricopeptide repeat domain"/>
    <property type="match status" value="1"/>
</dbReference>
<evidence type="ECO:0000313" key="2">
    <source>
        <dbReference type="Proteomes" id="UP000620124"/>
    </source>
</evidence>